<dbReference type="InterPro" id="IPR002196">
    <property type="entry name" value="Glyco_hydro_24"/>
</dbReference>
<comment type="catalytic activity">
    <reaction evidence="1 7">
        <text>Hydrolysis of (1-&gt;4)-beta-linkages between N-acetylmuramic acid and N-acetyl-D-glucosamine residues in a peptidoglycan and between N-acetyl-D-glucosamine residues in chitodextrins.</text>
        <dbReference type="EC" id="3.2.1.17"/>
    </reaction>
</comment>
<keyword evidence="6 7" id="KW-0326">Glycosidase</keyword>
<dbReference type="GO" id="GO:0016998">
    <property type="term" value="P:cell wall macromolecule catabolic process"/>
    <property type="evidence" value="ECO:0007669"/>
    <property type="project" value="InterPro"/>
</dbReference>
<dbReference type="GO" id="GO:0009253">
    <property type="term" value="P:peptidoglycan catabolic process"/>
    <property type="evidence" value="ECO:0007669"/>
    <property type="project" value="InterPro"/>
</dbReference>
<dbReference type="HAMAP" id="MF_04110">
    <property type="entry name" value="ENDOLYSIN_T4"/>
    <property type="match status" value="1"/>
</dbReference>
<dbReference type="InterPro" id="IPR043688">
    <property type="entry name" value="SAR_endolysin-like"/>
</dbReference>
<dbReference type="InterPro" id="IPR051018">
    <property type="entry name" value="Bacteriophage_GH24"/>
</dbReference>
<dbReference type="AlphaFoldDB" id="A0AAD0RLH5"/>
<evidence type="ECO:0000256" key="7">
    <source>
        <dbReference type="RuleBase" id="RU003788"/>
    </source>
</evidence>
<accession>A0AAD0RLH5</accession>
<dbReference type="Gene3D" id="1.10.530.40">
    <property type="match status" value="1"/>
</dbReference>
<evidence type="ECO:0000256" key="3">
    <source>
        <dbReference type="ARBA" id="ARBA00022638"/>
    </source>
</evidence>
<dbReference type="SUPFAM" id="SSF53955">
    <property type="entry name" value="Lysozyme-like"/>
    <property type="match status" value="1"/>
</dbReference>
<evidence type="ECO:0000256" key="4">
    <source>
        <dbReference type="ARBA" id="ARBA00022801"/>
    </source>
</evidence>
<dbReference type="Pfam" id="PF00959">
    <property type="entry name" value="Phage_lysozyme"/>
    <property type="match status" value="1"/>
</dbReference>
<dbReference type="GO" id="GO:0003796">
    <property type="term" value="F:lysozyme activity"/>
    <property type="evidence" value="ECO:0007669"/>
    <property type="project" value="UniProtKB-EC"/>
</dbReference>
<proteinExistence type="inferred from homology"/>
<keyword evidence="4 7" id="KW-0378">Hydrolase</keyword>
<dbReference type="PANTHER" id="PTHR38107">
    <property type="match status" value="1"/>
</dbReference>
<dbReference type="CDD" id="cd00737">
    <property type="entry name" value="lyz_endolysin_autolysin"/>
    <property type="match status" value="1"/>
</dbReference>
<dbReference type="Proteomes" id="UP000259465">
    <property type="component" value="Chromosome"/>
</dbReference>
<keyword evidence="3 7" id="KW-0081">Bacteriolytic enzyme</keyword>
<gene>
    <name evidence="8" type="ORF">D1345_00365</name>
</gene>
<dbReference type="InterPro" id="IPR033907">
    <property type="entry name" value="Endolysin_autolysin"/>
</dbReference>
<dbReference type="KEGG" id="crz:D1345_00365"/>
<dbReference type="EMBL" id="CP031968">
    <property type="protein sequence ID" value="AXT44752.1"/>
    <property type="molecule type" value="Genomic_DNA"/>
</dbReference>
<comment type="similarity">
    <text evidence="7">Belongs to the glycosyl hydrolase 24 family.</text>
</comment>
<evidence type="ECO:0000256" key="1">
    <source>
        <dbReference type="ARBA" id="ARBA00000632"/>
    </source>
</evidence>
<evidence type="ECO:0000313" key="8">
    <source>
        <dbReference type="EMBL" id="AXT44752.1"/>
    </source>
</evidence>
<sequence>MNISANGVKLIQQFEGLRLKAYQDAVGVWTIGYGHTGPDVTPGLVITQAQADALLARDLSRFEAGVTRLAAVPLNQNQFDALVSFSYNLGLGSLQNSTLLRLLNQRDYAGAAAQFPRWNKAGGKVLPGLTRRRAAEQALFLQPA</sequence>
<evidence type="ECO:0000313" key="9">
    <source>
        <dbReference type="Proteomes" id="UP000259465"/>
    </source>
</evidence>
<keyword evidence="9" id="KW-1185">Reference proteome</keyword>
<dbReference type="HAMAP" id="MF_04136">
    <property type="entry name" value="SAR_ENDOLYSIN"/>
    <property type="match status" value="1"/>
</dbReference>
<keyword evidence="2 7" id="KW-0929">Antimicrobial</keyword>
<dbReference type="GO" id="GO:0031640">
    <property type="term" value="P:killing of cells of another organism"/>
    <property type="evidence" value="ECO:0007669"/>
    <property type="project" value="UniProtKB-KW"/>
</dbReference>
<dbReference type="PANTHER" id="PTHR38107:SF3">
    <property type="entry name" value="LYSOZYME RRRD-RELATED"/>
    <property type="match status" value="1"/>
</dbReference>
<evidence type="ECO:0000256" key="6">
    <source>
        <dbReference type="ARBA" id="ARBA00023295"/>
    </source>
</evidence>
<keyword evidence="5" id="KW-1035">Host cytoplasm</keyword>
<dbReference type="InterPro" id="IPR023346">
    <property type="entry name" value="Lysozyme-like_dom_sf"/>
</dbReference>
<protein>
    <recommendedName>
        <fullName evidence="7">Lysozyme</fullName>
        <ecNumber evidence="7">3.2.1.17</ecNumber>
    </recommendedName>
</protein>
<dbReference type="GO" id="GO:0042742">
    <property type="term" value="P:defense response to bacterium"/>
    <property type="evidence" value="ECO:0007669"/>
    <property type="project" value="UniProtKB-KW"/>
</dbReference>
<reference evidence="8 9" key="1">
    <citation type="submission" date="2018-08" db="EMBL/GenBank/DDBJ databases">
        <title>Complete genome sequence of JP2-74.</title>
        <authorList>
            <person name="Wu L."/>
        </authorList>
    </citation>
    <scope>NUCLEOTIDE SEQUENCE [LARGE SCALE GENOMIC DNA]</scope>
    <source>
        <strain evidence="8 9">JP2-74</strain>
    </source>
</reference>
<evidence type="ECO:0000256" key="2">
    <source>
        <dbReference type="ARBA" id="ARBA00022529"/>
    </source>
</evidence>
<dbReference type="RefSeq" id="WP_043592483.1">
    <property type="nucleotide sequence ID" value="NZ_CP031968.1"/>
</dbReference>
<dbReference type="EC" id="3.2.1.17" evidence="7"/>
<name>A0AAD0RLH5_9NEIS</name>
<dbReference type="InterPro" id="IPR023347">
    <property type="entry name" value="Lysozyme_dom_sf"/>
</dbReference>
<dbReference type="InterPro" id="IPR034690">
    <property type="entry name" value="Endolysin_T4_type"/>
</dbReference>
<organism evidence="8 9">
    <name type="scientific">Chromobacterium rhizoryzae</name>
    <dbReference type="NCBI Taxonomy" id="1778675"/>
    <lineage>
        <taxon>Bacteria</taxon>
        <taxon>Pseudomonadati</taxon>
        <taxon>Pseudomonadota</taxon>
        <taxon>Betaproteobacteria</taxon>
        <taxon>Neisseriales</taxon>
        <taxon>Chromobacteriaceae</taxon>
        <taxon>Chromobacterium</taxon>
    </lineage>
</organism>
<evidence type="ECO:0000256" key="5">
    <source>
        <dbReference type="ARBA" id="ARBA00023200"/>
    </source>
</evidence>